<dbReference type="EMBL" id="FUFT01000011">
    <property type="protein sequence ID" value="SJL85223.1"/>
    <property type="molecule type" value="Genomic_DNA"/>
</dbReference>
<dbReference type="STRING" id="1918946.VPAL9027_03253"/>
<feature type="transmembrane region" description="Helical" evidence="1">
    <location>
        <begin position="30"/>
        <end position="61"/>
    </location>
</feature>
<keyword evidence="1" id="KW-0472">Membrane</keyword>
<dbReference type="InterPro" id="IPR014318">
    <property type="entry name" value="Phageshock_PspG"/>
</dbReference>
<dbReference type="OrthoDB" id="5894062at2"/>
<accession>A0A1R4B8H8</accession>
<name>A0A1R4B8H8_9VIBR</name>
<keyword evidence="1" id="KW-0812">Transmembrane</keyword>
<dbReference type="RefSeq" id="WP_077315615.1">
    <property type="nucleotide sequence ID" value="NZ_AP024887.1"/>
</dbReference>
<reference evidence="2 3" key="1">
    <citation type="submission" date="2017-02" db="EMBL/GenBank/DDBJ databases">
        <authorList>
            <person name="Peterson S.W."/>
        </authorList>
    </citation>
    <scope>NUCLEOTIDE SEQUENCE [LARGE SCALE GENOMIC DNA]</scope>
    <source>
        <strain evidence="2 3">CECT 9027</strain>
    </source>
</reference>
<evidence type="ECO:0000256" key="1">
    <source>
        <dbReference type="SAM" id="Phobius"/>
    </source>
</evidence>
<proteinExistence type="predicted"/>
<keyword evidence="3" id="KW-1185">Reference proteome</keyword>
<sequence>MYAVVFLFSFFATLWSIGLSKINLVISLAVALGIVFLISMLGTVIKILPWLILVCAGIWLYRRYGYR</sequence>
<gene>
    <name evidence="2" type="primary">pspG</name>
    <name evidence="2" type="ORF">VPAL9027_03253</name>
</gene>
<organism evidence="2 3">
    <name type="scientific">Vibrio palustris</name>
    <dbReference type="NCBI Taxonomy" id="1918946"/>
    <lineage>
        <taxon>Bacteria</taxon>
        <taxon>Pseudomonadati</taxon>
        <taxon>Pseudomonadota</taxon>
        <taxon>Gammaproteobacteria</taxon>
        <taxon>Vibrionales</taxon>
        <taxon>Vibrionaceae</taxon>
        <taxon>Vibrio</taxon>
    </lineage>
</organism>
<protein>
    <submittedName>
        <fullName evidence="2">Phage shock protein G</fullName>
    </submittedName>
</protein>
<keyword evidence="1" id="KW-1133">Transmembrane helix</keyword>
<dbReference type="Proteomes" id="UP000189475">
    <property type="component" value="Unassembled WGS sequence"/>
</dbReference>
<dbReference type="Pfam" id="PF09583">
    <property type="entry name" value="Phageshock_PspG"/>
    <property type="match status" value="1"/>
</dbReference>
<evidence type="ECO:0000313" key="2">
    <source>
        <dbReference type="EMBL" id="SJL85223.1"/>
    </source>
</evidence>
<evidence type="ECO:0000313" key="3">
    <source>
        <dbReference type="Proteomes" id="UP000189475"/>
    </source>
</evidence>
<dbReference type="AlphaFoldDB" id="A0A1R4B8H8"/>